<dbReference type="OrthoDB" id="10006326at2759"/>
<dbReference type="OMA" id="SQGPMIF"/>
<evidence type="ECO:0000256" key="4">
    <source>
        <dbReference type="ARBA" id="ARBA00022989"/>
    </source>
</evidence>
<evidence type="ECO:0000256" key="6">
    <source>
        <dbReference type="ARBA" id="ARBA00023180"/>
    </source>
</evidence>
<feature type="chain" id="PRO_5034113837" description="MARVEL domain-containing protein" evidence="9">
    <location>
        <begin position="17"/>
        <end position="306"/>
    </location>
</feature>
<keyword evidence="12" id="KW-1185">Reference proteome</keyword>
<keyword evidence="5 7" id="KW-0472">Membrane</keyword>
<dbReference type="AlphaFoldDB" id="A0A8C4ZNI5"/>
<evidence type="ECO:0000256" key="3">
    <source>
        <dbReference type="ARBA" id="ARBA00022692"/>
    </source>
</evidence>
<evidence type="ECO:0000259" key="10">
    <source>
        <dbReference type="PROSITE" id="PS51225"/>
    </source>
</evidence>
<accession>A0A8C4ZNI5</accession>
<dbReference type="GeneTree" id="ENSGT01030000234637"/>
<proteinExistence type="inferred from homology"/>
<keyword evidence="9" id="KW-0732">Signal</keyword>
<sequence>MCMVIFAPIFAICAFATCGGYTGHLEVRVDCADRKQSNLSINVDFGYPFRLQQVHFQAPLCEKNRQETLFLTGDSSPSAQFYLTVGVLAFLYSLLATIVYIFYQNKYRENNRGPLVDFIITVVFSLAWLVSTCSWAKVLSDIKTATDPTQVLLLINACRAQTNICAVTHEPVWSRLNTSVVFGFVNLTLWAGNIWFVYKETGWYKTGQRYPTRSASGKRANSMRQRLYSESSFDQTADSDDRRQLYRQQSIALSEGSLDPQIYRQGSLNQPVQSLSLPQTRLGPPMAYSQGSPTNSKGPVIIVDKI</sequence>
<feature type="transmembrane region" description="Helical" evidence="8">
    <location>
        <begin position="81"/>
        <end position="103"/>
    </location>
</feature>
<dbReference type="Pfam" id="PF01284">
    <property type="entry name" value="MARVEL"/>
    <property type="match status" value="1"/>
</dbReference>
<keyword evidence="3 7" id="KW-0812">Transmembrane</keyword>
<evidence type="ECO:0000256" key="5">
    <source>
        <dbReference type="ARBA" id="ARBA00023136"/>
    </source>
</evidence>
<protein>
    <recommendedName>
        <fullName evidence="10">MARVEL domain-containing protein</fullName>
    </recommendedName>
</protein>
<dbReference type="Proteomes" id="UP000694546">
    <property type="component" value="Chromosome 13"/>
</dbReference>
<dbReference type="PANTHER" id="PTHR10306:SF16">
    <property type="entry name" value="SYNAPTOPORIN"/>
    <property type="match status" value="1"/>
</dbReference>
<evidence type="ECO:0000256" key="7">
    <source>
        <dbReference type="PROSITE-ProRule" id="PRU00581"/>
    </source>
</evidence>
<evidence type="ECO:0000256" key="2">
    <source>
        <dbReference type="ARBA" id="ARBA00006476"/>
    </source>
</evidence>
<evidence type="ECO:0000256" key="1">
    <source>
        <dbReference type="ARBA" id="ARBA00004141"/>
    </source>
</evidence>
<dbReference type="Ensembl" id="ENSGMOT00000019040.2">
    <property type="protein sequence ID" value="ENSGMOP00000018584.2"/>
    <property type="gene ID" value="ENSGMOG00000017300.2"/>
</dbReference>
<comment type="subcellular location">
    <subcellularLocation>
        <location evidence="1">Membrane</location>
        <topology evidence="1">Multi-pass membrane protein</topology>
    </subcellularLocation>
</comment>
<evidence type="ECO:0000256" key="9">
    <source>
        <dbReference type="SAM" id="SignalP"/>
    </source>
</evidence>
<name>A0A8C4ZNI5_GADMO</name>
<feature type="transmembrane region" description="Helical" evidence="8">
    <location>
        <begin position="180"/>
        <end position="198"/>
    </location>
</feature>
<organism evidence="11 12">
    <name type="scientific">Gadus morhua</name>
    <name type="common">Atlantic cod</name>
    <dbReference type="NCBI Taxonomy" id="8049"/>
    <lineage>
        <taxon>Eukaryota</taxon>
        <taxon>Metazoa</taxon>
        <taxon>Chordata</taxon>
        <taxon>Craniata</taxon>
        <taxon>Vertebrata</taxon>
        <taxon>Euteleostomi</taxon>
        <taxon>Actinopterygii</taxon>
        <taxon>Neopterygii</taxon>
        <taxon>Teleostei</taxon>
        <taxon>Neoteleostei</taxon>
        <taxon>Acanthomorphata</taxon>
        <taxon>Zeiogadaria</taxon>
        <taxon>Gadariae</taxon>
        <taxon>Gadiformes</taxon>
        <taxon>Gadoidei</taxon>
        <taxon>Gadidae</taxon>
        <taxon>Gadus</taxon>
    </lineage>
</organism>
<dbReference type="GO" id="GO:0030672">
    <property type="term" value="C:synaptic vesicle membrane"/>
    <property type="evidence" value="ECO:0007669"/>
    <property type="project" value="TreeGrafter"/>
</dbReference>
<evidence type="ECO:0000313" key="12">
    <source>
        <dbReference type="Proteomes" id="UP000694546"/>
    </source>
</evidence>
<reference evidence="11" key="2">
    <citation type="submission" date="2025-09" db="UniProtKB">
        <authorList>
            <consortium name="Ensembl"/>
        </authorList>
    </citation>
    <scope>IDENTIFICATION</scope>
</reference>
<keyword evidence="4 8" id="KW-1133">Transmembrane helix</keyword>
<comment type="similarity">
    <text evidence="2">Belongs to the synaptophysin/synaptobrevin family.</text>
</comment>
<reference evidence="11" key="1">
    <citation type="submission" date="2025-08" db="UniProtKB">
        <authorList>
            <consortium name="Ensembl"/>
        </authorList>
    </citation>
    <scope>IDENTIFICATION</scope>
</reference>
<dbReference type="PRINTS" id="PR00220">
    <property type="entry name" value="SYNAPTOPHYSN"/>
</dbReference>
<feature type="signal peptide" evidence="9">
    <location>
        <begin position="1"/>
        <end position="16"/>
    </location>
</feature>
<feature type="domain" description="MARVEL" evidence="10">
    <location>
        <begin position="1"/>
        <end position="202"/>
    </location>
</feature>
<feature type="transmembrane region" description="Helical" evidence="8">
    <location>
        <begin position="115"/>
        <end position="138"/>
    </location>
</feature>
<dbReference type="InterPro" id="IPR008253">
    <property type="entry name" value="Marvel"/>
</dbReference>
<dbReference type="PANTHER" id="PTHR10306">
    <property type="entry name" value="SYNAPTOPHYSIN"/>
    <property type="match status" value="1"/>
</dbReference>
<evidence type="ECO:0000256" key="8">
    <source>
        <dbReference type="SAM" id="Phobius"/>
    </source>
</evidence>
<evidence type="ECO:0000313" key="11">
    <source>
        <dbReference type="Ensembl" id="ENSGMOP00000018584.2"/>
    </source>
</evidence>
<gene>
    <name evidence="11" type="primary">synprb</name>
</gene>
<keyword evidence="6" id="KW-0325">Glycoprotein</keyword>
<dbReference type="PROSITE" id="PS51225">
    <property type="entry name" value="MARVEL"/>
    <property type="match status" value="1"/>
</dbReference>
<dbReference type="InterPro" id="IPR001285">
    <property type="entry name" value="Synaptophysin/porin"/>
</dbReference>